<dbReference type="Proteomes" id="UP000501690">
    <property type="component" value="Linkage Group LG2"/>
</dbReference>
<dbReference type="AlphaFoldDB" id="A0A4D6L7D2"/>
<name>A0A4D6L7D2_VIGUN</name>
<dbReference type="EMBL" id="CP039346">
    <property type="protein sequence ID" value="QCD84431.1"/>
    <property type="molecule type" value="Genomic_DNA"/>
</dbReference>
<proteinExistence type="predicted"/>
<organism evidence="2 3">
    <name type="scientific">Vigna unguiculata</name>
    <name type="common">Cowpea</name>
    <dbReference type="NCBI Taxonomy" id="3917"/>
    <lineage>
        <taxon>Eukaryota</taxon>
        <taxon>Viridiplantae</taxon>
        <taxon>Streptophyta</taxon>
        <taxon>Embryophyta</taxon>
        <taxon>Tracheophyta</taxon>
        <taxon>Spermatophyta</taxon>
        <taxon>Magnoliopsida</taxon>
        <taxon>eudicotyledons</taxon>
        <taxon>Gunneridae</taxon>
        <taxon>Pentapetalae</taxon>
        <taxon>rosids</taxon>
        <taxon>fabids</taxon>
        <taxon>Fabales</taxon>
        <taxon>Fabaceae</taxon>
        <taxon>Papilionoideae</taxon>
        <taxon>50 kb inversion clade</taxon>
        <taxon>NPAAA clade</taxon>
        <taxon>indigoferoid/millettioid clade</taxon>
        <taxon>Phaseoleae</taxon>
        <taxon>Vigna</taxon>
    </lineage>
</organism>
<protein>
    <submittedName>
        <fullName evidence="2">Uncharacterized protein</fullName>
    </submittedName>
</protein>
<gene>
    <name evidence="2" type="ORF">DEO72_LG2g4785</name>
</gene>
<accession>A0A4D6L7D2</accession>
<reference evidence="2 3" key="1">
    <citation type="submission" date="2019-04" db="EMBL/GenBank/DDBJ databases">
        <title>An improved genome assembly and genetic linkage map for asparagus bean, Vigna unguiculata ssp. sesquipedialis.</title>
        <authorList>
            <person name="Xia Q."/>
            <person name="Zhang R."/>
            <person name="Dong Y."/>
        </authorList>
    </citation>
    <scope>NUCLEOTIDE SEQUENCE [LARGE SCALE GENOMIC DNA]</scope>
    <source>
        <tissue evidence="2">Leaf</tissue>
    </source>
</reference>
<evidence type="ECO:0000256" key="1">
    <source>
        <dbReference type="SAM" id="MobiDB-lite"/>
    </source>
</evidence>
<evidence type="ECO:0000313" key="3">
    <source>
        <dbReference type="Proteomes" id="UP000501690"/>
    </source>
</evidence>
<feature type="region of interest" description="Disordered" evidence="1">
    <location>
        <begin position="82"/>
        <end position="111"/>
    </location>
</feature>
<keyword evidence="3" id="KW-1185">Reference proteome</keyword>
<evidence type="ECO:0000313" key="2">
    <source>
        <dbReference type="EMBL" id="QCD84431.1"/>
    </source>
</evidence>
<sequence>MEWHVFKYDISPPTQEEVKACLPVVRLNYVPKKTVDQNMETNVQSDLNVNQNINMDHDVGANVDTNNPPPVSVNVDEILQKMVPPSTQSPSYELGETSKDESSTLNNISLS</sequence>